<dbReference type="EMBL" id="AUZY01002866">
    <property type="protein sequence ID" value="EQD71210.1"/>
    <property type="molecule type" value="Genomic_DNA"/>
</dbReference>
<organism evidence="2">
    <name type="scientific">mine drainage metagenome</name>
    <dbReference type="NCBI Taxonomy" id="410659"/>
    <lineage>
        <taxon>unclassified sequences</taxon>
        <taxon>metagenomes</taxon>
        <taxon>ecological metagenomes</taxon>
    </lineage>
</organism>
<dbReference type="AlphaFoldDB" id="T1CQ48"/>
<feature type="non-terminal residue" evidence="2">
    <location>
        <position position="202"/>
    </location>
</feature>
<evidence type="ECO:0000313" key="2">
    <source>
        <dbReference type="EMBL" id="EQD71210.1"/>
    </source>
</evidence>
<name>T1CQ48_9ZZZZ</name>
<dbReference type="Pfam" id="PF22483">
    <property type="entry name" value="Mu-transpos_C_2"/>
    <property type="match status" value="1"/>
</dbReference>
<feature type="domain" description="Transposase for insertion sequence element IS21-like C-terminal" evidence="1">
    <location>
        <begin position="53"/>
        <end position="126"/>
    </location>
</feature>
<comment type="caution">
    <text evidence="2">The sequence shown here is derived from an EMBL/GenBank/DDBJ whole genome shotgun (WGS) entry which is preliminary data.</text>
</comment>
<reference evidence="2" key="2">
    <citation type="journal article" date="2014" name="ISME J.">
        <title>Microbial stratification in low pH oxic and suboxic macroscopic growths along an acid mine drainage.</title>
        <authorList>
            <person name="Mendez-Garcia C."/>
            <person name="Mesa V."/>
            <person name="Sprenger R.R."/>
            <person name="Richter M."/>
            <person name="Diez M.S."/>
            <person name="Solano J."/>
            <person name="Bargiela R."/>
            <person name="Golyshina O.V."/>
            <person name="Manteca A."/>
            <person name="Ramos J.L."/>
            <person name="Gallego J.R."/>
            <person name="Llorente I."/>
            <person name="Martins Dos Santos V.A."/>
            <person name="Jensen O.N."/>
            <person name="Pelaez A.I."/>
            <person name="Sanchez J."/>
            <person name="Ferrer M."/>
        </authorList>
    </citation>
    <scope>NUCLEOTIDE SEQUENCE</scope>
</reference>
<dbReference type="InterPro" id="IPR054353">
    <property type="entry name" value="IstA-like_C"/>
</dbReference>
<proteinExistence type="predicted"/>
<accession>T1CQ48</accession>
<gene>
    <name evidence="2" type="ORF">B1B_04586</name>
</gene>
<sequence length="202" mass="23204">MTPLKGKKFESLKEAQAYLDHWEERWADKRIHGRTKRQVAAMFAEEKPFLQALPLEPFRYYQYGVRTVHLDGCVEVEAAYYGAPPGWIGRQVDVQWDAMYVRLLDPHTGELLREHLRGKRGGHRIRDEDRPRRTPPQLLQLLARAHKAGPSIGAVSDAIHARQGRTRNPPHPRHALADQTVRQRYLRSGLRSGAGTGRERVP</sequence>
<dbReference type="PANTHER" id="PTHR35004">
    <property type="entry name" value="TRANSPOSASE RV3428C-RELATED"/>
    <property type="match status" value="1"/>
</dbReference>
<evidence type="ECO:0000259" key="1">
    <source>
        <dbReference type="Pfam" id="PF22483"/>
    </source>
</evidence>
<protein>
    <submittedName>
        <fullName evidence="2">Integrase catalytic region</fullName>
    </submittedName>
</protein>
<reference evidence="2" key="1">
    <citation type="submission" date="2013-08" db="EMBL/GenBank/DDBJ databases">
        <authorList>
            <person name="Mendez C."/>
            <person name="Richter M."/>
            <person name="Ferrer M."/>
            <person name="Sanchez J."/>
        </authorList>
    </citation>
    <scope>NUCLEOTIDE SEQUENCE</scope>
</reference>